<reference evidence="1 2" key="1">
    <citation type="submission" date="2022-11" db="EMBL/GenBank/DDBJ databases">
        <title>Minimal conservation of predation-associated metabolite biosynthetic gene clusters underscores biosynthetic potential of Myxococcota including descriptions for ten novel species: Archangium lansinium sp. nov., Myxococcus landrumus sp. nov., Nannocystis bai.</title>
        <authorList>
            <person name="Ahearne A."/>
            <person name="Stevens C."/>
            <person name="Phillips K."/>
        </authorList>
    </citation>
    <scope>NUCLEOTIDE SEQUENCE [LARGE SCALE GENOMIC DNA]</scope>
    <source>
        <strain evidence="1 2">MIWBW</strain>
    </source>
</reference>
<gene>
    <name evidence="1" type="ORF">OV287_49720</name>
</gene>
<evidence type="ECO:0000313" key="2">
    <source>
        <dbReference type="Proteomes" id="UP001207654"/>
    </source>
</evidence>
<organism evidence="1 2">
    <name type="scientific">Archangium lansingense</name>
    <dbReference type="NCBI Taxonomy" id="2995310"/>
    <lineage>
        <taxon>Bacteria</taxon>
        <taxon>Pseudomonadati</taxon>
        <taxon>Myxococcota</taxon>
        <taxon>Myxococcia</taxon>
        <taxon>Myxococcales</taxon>
        <taxon>Cystobacterineae</taxon>
        <taxon>Archangiaceae</taxon>
        <taxon>Archangium</taxon>
    </lineage>
</organism>
<dbReference type="Proteomes" id="UP001207654">
    <property type="component" value="Unassembled WGS sequence"/>
</dbReference>
<evidence type="ECO:0000313" key="1">
    <source>
        <dbReference type="EMBL" id="MCY1082555.1"/>
    </source>
</evidence>
<sequence>MKNFGPFDSYADALKAACPLILSKPNATVGYLQDLNPELAARTSTEYCAWLYYTPEHKYEMSMLTDLSQPDDLVTHKKTCVLPTYVNDSRYAPGELKYIFALHNHPFGGTLSLSDYRFIEQMAYHHAWEVETRNGKVRLAIIAFFSRSKAPAAPTCDGFYQYVPATRVVTTWVQTQGRWKMTKHEILEWLNDKTYRLRSIQEDAGRNPH</sequence>
<dbReference type="EMBL" id="JAPNKA010000001">
    <property type="protein sequence ID" value="MCY1082555.1"/>
    <property type="molecule type" value="Genomic_DNA"/>
</dbReference>
<keyword evidence="2" id="KW-1185">Reference proteome</keyword>
<name>A0ABT4ALN1_9BACT</name>
<protein>
    <submittedName>
        <fullName evidence="1">Uncharacterized protein</fullName>
    </submittedName>
</protein>
<accession>A0ABT4ALN1</accession>
<comment type="caution">
    <text evidence="1">The sequence shown here is derived from an EMBL/GenBank/DDBJ whole genome shotgun (WGS) entry which is preliminary data.</text>
</comment>
<dbReference type="RefSeq" id="WP_267541119.1">
    <property type="nucleotide sequence ID" value="NZ_JAPNKA010000001.1"/>
</dbReference>
<proteinExistence type="predicted"/>